<gene>
    <name evidence="12" type="ORF">D9Q98_000950</name>
</gene>
<comment type="similarity">
    <text evidence="2">Belongs to the ABC transporter superfamily. ABCA family. CPR flippase (TC 3.A.1.211) subfamily.</text>
</comment>
<comment type="subcellular location">
    <subcellularLocation>
        <location evidence="1">Membrane</location>
        <topology evidence="1">Multi-pass membrane protein</topology>
    </subcellularLocation>
</comment>
<keyword evidence="7 10" id="KW-1133">Transmembrane helix</keyword>
<dbReference type="InterPro" id="IPR026082">
    <property type="entry name" value="ABCA"/>
</dbReference>
<keyword evidence="5" id="KW-0547">Nucleotide-binding</keyword>
<dbReference type="InterPro" id="IPR027417">
    <property type="entry name" value="P-loop_NTPase"/>
</dbReference>
<dbReference type="OrthoDB" id="10255969at2759"/>
<dbReference type="Proteomes" id="UP001055712">
    <property type="component" value="Unassembled WGS sequence"/>
</dbReference>
<feature type="region of interest" description="Disordered" evidence="9">
    <location>
        <begin position="1027"/>
        <end position="1055"/>
    </location>
</feature>
<dbReference type="AlphaFoldDB" id="A0A9D4TZB5"/>
<keyword evidence="13" id="KW-1185">Reference proteome</keyword>
<sequence>MADSDVWRNGSVSAQPGHSATATADDGSSPAVVVRLQPWHRRFATQFAALFWKNLLVNWRNLRATVLRILAPLFFMLLLWLTDVAISADNPKQPYAIANTSPAIDLVAAIPACETNVNVRPGQCWDMFYTPNTSAAAQGVIQFMQANNPGRPISDDRVLGFSSPDAVNAWLMDNPERVLGGVHFSFNEAAPSQVDYLLQVNTSVSYFKDKFQDPTFFMQVPLQVLAERGIASFLANSTVAGGEPAPAQFDWSVATSMFAHPTTNSINVLGKSIGGFVFAANLFSFVLILSSVVAERERGLRQALKTMGMLESAFWLSWMTIEVLASVVFTLLLIGFGAMFGFAFFTVNSFAIVFTLFFVFQIAMVSVAFLLSTLLSKGSTAIVVGFVVFLVGWIVQSVVVFGFPYTPDRIKSASVITVILTMMPWAPLAKAGVDLGAASEDSSSVGISWSNRADYCLNMDNDPAAQAAAYKPNVYQDFDCVFNINQILIVLTVEYFFYFLLAIWLDHVLPDENGVRKGKCCYFLTRSYWCSSGAGCCGGGAANRGVRTLRPPLARAAELDLGMERDSDVVAEERRMQELAQHRTGTSGALSMQADSSHAVEVFGLQKVFPGTGCCKGGSCCCCFGSCKGSCSACKACKCCCSRAGRPRRKRKGGEFWAVKGSWFAIEPNRVFCLLGPNGAGKTTTINCLTGTLPPSGGDALVYGESLSAPGGMDRVRSLMGVCPQFDVLWGELTGQEHLHLYGRVKGLPMREVRRQAAELLEAVKLGPAANLRTSAYSGGMRRRLSVAIALLGDPLVVYLDEPTTGMDPISRRHVWDVIESSKAGRVIVLTTHSMEEADILGDQVAIMARGRVRAIGSALRLKQRFGSGYQLSVSVMPPRATPAAGAEAAAVAANAAAVKALFKSELGVEPADESRAYITFLVPKAGEHALPAFLHTLDERRQQLGVTDVQIGLTSLEEVFLRIARMAEVEAAAGDTTTVELDDGGSLEVALGEEWATHPTTGQSYFLRWVQDDNGSLQVLRAEPMERPEAAAGGGAGVAAADQPPGAVEMTRQE</sequence>
<evidence type="ECO:0000256" key="4">
    <source>
        <dbReference type="ARBA" id="ARBA00022692"/>
    </source>
</evidence>
<feature type="transmembrane region" description="Helical" evidence="10">
    <location>
        <begin position="62"/>
        <end position="81"/>
    </location>
</feature>
<evidence type="ECO:0000313" key="13">
    <source>
        <dbReference type="Proteomes" id="UP001055712"/>
    </source>
</evidence>
<dbReference type="GO" id="GO:0016887">
    <property type="term" value="F:ATP hydrolysis activity"/>
    <property type="evidence" value="ECO:0007669"/>
    <property type="project" value="InterPro"/>
</dbReference>
<feature type="transmembrane region" description="Helical" evidence="10">
    <location>
        <begin position="273"/>
        <end position="294"/>
    </location>
</feature>
<name>A0A9D4TZB5_CHLVU</name>
<evidence type="ECO:0000256" key="6">
    <source>
        <dbReference type="ARBA" id="ARBA00022840"/>
    </source>
</evidence>
<dbReference type="Pfam" id="PF00005">
    <property type="entry name" value="ABC_tran"/>
    <property type="match status" value="1"/>
</dbReference>
<evidence type="ECO:0000256" key="7">
    <source>
        <dbReference type="ARBA" id="ARBA00022989"/>
    </source>
</evidence>
<dbReference type="CDD" id="cd03263">
    <property type="entry name" value="ABC_subfamily_A"/>
    <property type="match status" value="1"/>
</dbReference>
<evidence type="ECO:0000256" key="5">
    <source>
        <dbReference type="ARBA" id="ARBA00022741"/>
    </source>
</evidence>
<dbReference type="PANTHER" id="PTHR19229:SF205">
    <property type="entry name" value="ABC TRANSPORTER A FAMILY MEMBER 1-RELATED"/>
    <property type="match status" value="1"/>
</dbReference>
<evidence type="ECO:0000256" key="3">
    <source>
        <dbReference type="ARBA" id="ARBA00022448"/>
    </source>
</evidence>
<accession>A0A9D4TZB5</accession>
<evidence type="ECO:0000256" key="1">
    <source>
        <dbReference type="ARBA" id="ARBA00004141"/>
    </source>
</evidence>
<dbReference type="FunFam" id="3.40.50.300:FF:000665">
    <property type="entry name" value="ABC transporter A family member 2"/>
    <property type="match status" value="1"/>
</dbReference>
<evidence type="ECO:0000256" key="9">
    <source>
        <dbReference type="SAM" id="MobiDB-lite"/>
    </source>
</evidence>
<dbReference type="InterPro" id="IPR003593">
    <property type="entry name" value="AAA+_ATPase"/>
</dbReference>
<evidence type="ECO:0000256" key="10">
    <source>
        <dbReference type="SAM" id="Phobius"/>
    </source>
</evidence>
<dbReference type="Gene3D" id="3.40.50.300">
    <property type="entry name" value="P-loop containing nucleotide triphosphate hydrolases"/>
    <property type="match status" value="1"/>
</dbReference>
<feature type="transmembrane region" description="Helical" evidence="10">
    <location>
        <begin position="383"/>
        <end position="405"/>
    </location>
</feature>
<proteinExistence type="inferred from homology"/>
<dbReference type="SUPFAM" id="SSF52540">
    <property type="entry name" value="P-loop containing nucleoside triphosphate hydrolases"/>
    <property type="match status" value="1"/>
</dbReference>
<dbReference type="Pfam" id="PF12698">
    <property type="entry name" value="ABC2_membrane_3"/>
    <property type="match status" value="1"/>
</dbReference>
<dbReference type="InterPro" id="IPR017871">
    <property type="entry name" value="ABC_transporter-like_CS"/>
</dbReference>
<dbReference type="InterPro" id="IPR013525">
    <property type="entry name" value="ABC2_TM"/>
</dbReference>
<dbReference type="SMART" id="SM00382">
    <property type="entry name" value="AAA"/>
    <property type="match status" value="1"/>
</dbReference>
<evidence type="ECO:0000259" key="11">
    <source>
        <dbReference type="PROSITE" id="PS50893"/>
    </source>
</evidence>
<comment type="caution">
    <text evidence="12">The sequence shown here is derived from an EMBL/GenBank/DDBJ whole genome shotgun (WGS) entry which is preliminary data.</text>
</comment>
<organism evidence="12 13">
    <name type="scientific">Chlorella vulgaris</name>
    <name type="common">Green alga</name>
    <dbReference type="NCBI Taxonomy" id="3077"/>
    <lineage>
        <taxon>Eukaryota</taxon>
        <taxon>Viridiplantae</taxon>
        <taxon>Chlorophyta</taxon>
        <taxon>core chlorophytes</taxon>
        <taxon>Trebouxiophyceae</taxon>
        <taxon>Chlorellales</taxon>
        <taxon>Chlorellaceae</taxon>
        <taxon>Chlorella clade</taxon>
        <taxon>Chlorella</taxon>
    </lineage>
</organism>
<reference evidence="12" key="2">
    <citation type="submission" date="2020-11" db="EMBL/GenBank/DDBJ databases">
        <authorList>
            <person name="Cecchin M."/>
            <person name="Marcolungo L."/>
            <person name="Rossato M."/>
            <person name="Girolomoni L."/>
            <person name="Cosentino E."/>
            <person name="Cuine S."/>
            <person name="Li-Beisson Y."/>
            <person name="Delledonne M."/>
            <person name="Ballottari M."/>
        </authorList>
    </citation>
    <scope>NUCLEOTIDE SEQUENCE</scope>
    <source>
        <strain evidence="12">211/11P</strain>
        <tissue evidence="12">Whole cell</tissue>
    </source>
</reference>
<reference evidence="12" key="1">
    <citation type="journal article" date="2019" name="Plant J.">
        <title>Chlorella vulgaris genome assembly and annotation reveals the molecular basis for metabolic acclimation to high light conditions.</title>
        <authorList>
            <person name="Cecchin M."/>
            <person name="Marcolungo L."/>
            <person name="Rossato M."/>
            <person name="Girolomoni L."/>
            <person name="Cosentino E."/>
            <person name="Cuine S."/>
            <person name="Li-Beisson Y."/>
            <person name="Delledonne M."/>
            <person name="Ballottari M."/>
        </authorList>
    </citation>
    <scope>NUCLEOTIDE SEQUENCE</scope>
    <source>
        <strain evidence="12">211/11P</strain>
    </source>
</reference>
<keyword evidence="6" id="KW-0067">ATP-binding</keyword>
<dbReference type="PROSITE" id="PS00211">
    <property type="entry name" value="ABC_TRANSPORTER_1"/>
    <property type="match status" value="1"/>
</dbReference>
<dbReference type="GO" id="GO:0005319">
    <property type="term" value="F:lipid transporter activity"/>
    <property type="evidence" value="ECO:0007669"/>
    <property type="project" value="TreeGrafter"/>
</dbReference>
<protein>
    <recommendedName>
        <fullName evidence="11">ABC transporter domain-containing protein</fullName>
    </recommendedName>
</protein>
<dbReference type="GO" id="GO:0005524">
    <property type="term" value="F:ATP binding"/>
    <property type="evidence" value="ECO:0007669"/>
    <property type="project" value="UniProtKB-KW"/>
</dbReference>
<feature type="domain" description="ABC transporter" evidence="11">
    <location>
        <begin position="642"/>
        <end position="875"/>
    </location>
</feature>
<dbReference type="EMBL" id="SIDB01000001">
    <property type="protein sequence ID" value="KAI3438522.1"/>
    <property type="molecule type" value="Genomic_DNA"/>
</dbReference>
<keyword evidence="3" id="KW-0813">Transport</keyword>
<dbReference type="GO" id="GO:0140359">
    <property type="term" value="F:ABC-type transporter activity"/>
    <property type="evidence" value="ECO:0007669"/>
    <property type="project" value="InterPro"/>
</dbReference>
<evidence type="ECO:0000313" key="12">
    <source>
        <dbReference type="EMBL" id="KAI3438522.1"/>
    </source>
</evidence>
<feature type="compositionally biased region" description="Polar residues" evidence="9">
    <location>
        <begin position="10"/>
        <end position="22"/>
    </location>
</feature>
<evidence type="ECO:0000256" key="2">
    <source>
        <dbReference type="ARBA" id="ARBA00008526"/>
    </source>
</evidence>
<feature type="compositionally biased region" description="Low complexity" evidence="9">
    <location>
        <begin position="1039"/>
        <end position="1048"/>
    </location>
</feature>
<feature type="transmembrane region" description="Helical" evidence="10">
    <location>
        <begin position="350"/>
        <end position="371"/>
    </location>
</feature>
<dbReference type="GO" id="GO:0016020">
    <property type="term" value="C:membrane"/>
    <property type="evidence" value="ECO:0007669"/>
    <property type="project" value="UniProtKB-SubCell"/>
</dbReference>
<keyword evidence="4 10" id="KW-0812">Transmembrane</keyword>
<feature type="transmembrane region" description="Helical" evidence="10">
    <location>
        <begin position="315"/>
        <end position="344"/>
    </location>
</feature>
<evidence type="ECO:0000256" key="8">
    <source>
        <dbReference type="ARBA" id="ARBA00023136"/>
    </source>
</evidence>
<dbReference type="PROSITE" id="PS50893">
    <property type="entry name" value="ABC_TRANSPORTER_2"/>
    <property type="match status" value="1"/>
</dbReference>
<dbReference type="PANTHER" id="PTHR19229">
    <property type="entry name" value="ATP-BINDING CASSETTE TRANSPORTER SUBFAMILY A ABCA"/>
    <property type="match status" value="1"/>
</dbReference>
<keyword evidence="8 10" id="KW-0472">Membrane</keyword>
<dbReference type="InterPro" id="IPR003439">
    <property type="entry name" value="ABC_transporter-like_ATP-bd"/>
</dbReference>
<feature type="region of interest" description="Disordered" evidence="9">
    <location>
        <begin position="1"/>
        <end position="26"/>
    </location>
</feature>